<organism evidence="11 12">
    <name type="scientific">Pelagomonas calceolata</name>
    <dbReference type="NCBI Taxonomy" id="35677"/>
    <lineage>
        <taxon>Eukaryota</taxon>
        <taxon>Sar</taxon>
        <taxon>Stramenopiles</taxon>
        <taxon>Ochrophyta</taxon>
        <taxon>Pelagophyceae</taxon>
        <taxon>Pelagomonadales</taxon>
        <taxon>Pelagomonadaceae</taxon>
        <taxon>Pelagomonas</taxon>
    </lineage>
</organism>
<dbReference type="InterPro" id="IPR044880">
    <property type="entry name" value="NCX_ion-bd_dom_sf"/>
</dbReference>
<comment type="caution">
    <text evidence="11">The sequence shown here is derived from an EMBL/GenBank/DDBJ whole genome shotgun (WGS) entry which is preliminary data.</text>
</comment>
<feature type="transmembrane region" description="Helical" evidence="8">
    <location>
        <begin position="486"/>
        <end position="507"/>
    </location>
</feature>
<feature type="compositionally biased region" description="Acidic residues" evidence="7">
    <location>
        <begin position="37"/>
        <end position="46"/>
    </location>
</feature>
<evidence type="ECO:0000259" key="10">
    <source>
        <dbReference type="Pfam" id="PF01699"/>
    </source>
</evidence>
<feature type="signal peptide" evidence="9">
    <location>
        <begin position="1"/>
        <end position="22"/>
    </location>
</feature>
<feature type="region of interest" description="Disordered" evidence="7">
    <location>
        <begin position="31"/>
        <end position="55"/>
    </location>
</feature>
<dbReference type="EMBL" id="CAKKNE010000004">
    <property type="protein sequence ID" value="CAH0373648.1"/>
    <property type="molecule type" value="Genomic_DNA"/>
</dbReference>
<feature type="compositionally biased region" description="Basic and acidic residues" evidence="7">
    <location>
        <begin position="264"/>
        <end position="280"/>
    </location>
</feature>
<evidence type="ECO:0000313" key="12">
    <source>
        <dbReference type="Proteomes" id="UP000789595"/>
    </source>
</evidence>
<dbReference type="InterPro" id="IPR004481">
    <property type="entry name" value="K/Na/Ca-exchanger"/>
</dbReference>
<comment type="similarity">
    <text evidence="2">Belongs to the Ca(2+):cation antiporter (CaCA) (TC 2.A.19) family. SLC24A subfamily.</text>
</comment>
<evidence type="ECO:0000256" key="4">
    <source>
        <dbReference type="ARBA" id="ARBA00022692"/>
    </source>
</evidence>
<keyword evidence="3" id="KW-0050">Antiport</keyword>
<evidence type="ECO:0000256" key="3">
    <source>
        <dbReference type="ARBA" id="ARBA00022449"/>
    </source>
</evidence>
<feature type="compositionally biased region" description="Basic and acidic residues" evidence="7">
    <location>
        <begin position="288"/>
        <end position="300"/>
    </location>
</feature>
<evidence type="ECO:0000256" key="8">
    <source>
        <dbReference type="SAM" id="Phobius"/>
    </source>
</evidence>
<feature type="transmembrane region" description="Helical" evidence="8">
    <location>
        <begin position="385"/>
        <end position="406"/>
    </location>
</feature>
<feature type="transmembrane region" description="Helical" evidence="8">
    <location>
        <begin position="354"/>
        <end position="373"/>
    </location>
</feature>
<feature type="domain" description="Sodium/calcium exchanger membrane region" evidence="10">
    <location>
        <begin position="355"/>
        <end position="499"/>
    </location>
</feature>
<evidence type="ECO:0000256" key="9">
    <source>
        <dbReference type="SAM" id="SignalP"/>
    </source>
</evidence>
<feature type="domain" description="Sodium/calcium exchanger membrane region" evidence="10">
    <location>
        <begin position="82"/>
        <end position="223"/>
    </location>
</feature>
<accession>A0A8J2SIV9</accession>
<dbReference type="PANTHER" id="PTHR10846">
    <property type="entry name" value="SODIUM/POTASSIUM/CALCIUM EXCHANGER"/>
    <property type="match status" value="1"/>
</dbReference>
<proteinExistence type="inferred from homology"/>
<keyword evidence="5 8" id="KW-1133">Transmembrane helix</keyword>
<dbReference type="GO" id="GO:0005262">
    <property type="term" value="F:calcium channel activity"/>
    <property type="evidence" value="ECO:0007669"/>
    <property type="project" value="TreeGrafter"/>
</dbReference>
<evidence type="ECO:0000256" key="2">
    <source>
        <dbReference type="ARBA" id="ARBA00005364"/>
    </source>
</evidence>
<gene>
    <name evidence="11" type="ORF">PECAL_4P08660</name>
</gene>
<dbReference type="GO" id="GO:0006874">
    <property type="term" value="P:intracellular calcium ion homeostasis"/>
    <property type="evidence" value="ECO:0007669"/>
    <property type="project" value="TreeGrafter"/>
</dbReference>
<dbReference type="AlphaFoldDB" id="A0A8J2SIV9"/>
<feature type="chain" id="PRO_5035213127" description="Sodium/calcium exchanger membrane region domain-containing protein" evidence="9">
    <location>
        <begin position="23"/>
        <end position="509"/>
    </location>
</feature>
<feature type="transmembrane region" description="Helical" evidence="8">
    <location>
        <begin position="146"/>
        <end position="169"/>
    </location>
</feature>
<evidence type="ECO:0000256" key="1">
    <source>
        <dbReference type="ARBA" id="ARBA00004141"/>
    </source>
</evidence>
<evidence type="ECO:0000256" key="7">
    <source>
        <dbReference type="SAM" id="MobiDB-lite"/>
    </source>
</evidence>
<feature type="transmembrane region" description="Helical" evidence="8">
    <location>
        <begin position="211"/>
        <end position="230"/>
    </location>
</feature>
<dbReference type="Gene3D" id="1.20.1420.30">
    <property type="entry name" value="NCX, central ion-binding region"/>
    <property type="match status" value="2"/>
</dbReference>
<feature type="transmembrane region" description="Helical" evidence="8">
    <location>
        <begin position="461"/>
        <end position="479"/>
    </location>
</feature>
<name>A0A8J2SIV9_9STRA</name>
<dbReference type="OrthoDB" id="2127281at2759"/>
<evidence type="ECO:0000256" key="5">
    <source>
        <dbReference type="ARBA" id="ARBA00022989"/>
    </source>
</evidence>
<dbReference type="GO" id="GO:0008273">
    <property type="term" value="F:calcium, potassium:sodium antiporter activity"/>
    <property type="evidence" value="ECO:0007669"/>
    <property type="project" value="TreeGrafter"/>
</dbReference>
<feature type="transmembrane region" description="Helical" evidence="8">
    <location>
        <begin position="418"/>
        <end position="441"/>
    </location>
</feature>
<dbReference type="PANTHER" id="PTHR10846:SF8">
    <property type="entry name" value="INNER MEMBRANE PROTEIN YRBG"/>
    <property type="match status" value="1"/>
</dbReference>
<dbReference type="Pfam" id="PF01699">
    <property type="entry name" value="Na_Ca_ex"/>
    <property type="match status" value="2"/>
</dbReference>
<keyword evidence="12" id="KW-1185">Reference proteome</keyword>
<sequence length="509" mass="55125">MRQRKWLLLLVAAAALSPLFHGAVAPGNLRGRRLANDDDETEEDREELDHHARRGESTTACKKSWADPAGIKSPWAIPLYFVGVCWCFAGIAHVAEQYFAVAIACMVAAWELPPAVAGATLMAAGSSAPELIAELIATFVTDTNDVGTGTVVGSAVFNQLIIIGGAILASPGQRMILDPRALIRDVGFYAVTIVVLVLVFRDGMVETAEAWTMLILYIFYVFLCAIWTCIEKRILPASLGKAEKQLVVELGCQSDVTMLWENSREEETNKGVELPETKETDLEDVDLRDEPPTKPPEKATGDGGVGGIEANDDLEPRKRAKCYTGCAACLHGVERTWAPPVSRTLGPLKDRDRFVLLFLASLVWLTLIVFLMMEWLEKCSCLIGLSPAVVGLTVGAIGTSLPDALVSFDVARRGEGTMAVANVFGSNIFDVLFALGLPWAISTAINGKPILVQTSDLGSGIIAGAFLFTVVSAVTQRYVQTRLSGIFYILGYLLFFAYCFIHDYAVLGI</sequence>
<keyword evidence="4 8" id="KW-0812">Transmembrane</keyword>
<reference evidence="11" key="1">
    <citation type="submission" date="2021-11" db="EMBL/GenBank/DDBJ databases">
        <authorList>
            <consortium name="Genoscope - CEA"/>
            <person name="William W."/>
        </authorList>
    </citation>
    <scope>NUCLEOTIDE SEQUENCE</scope>
</reference>
<dbReference type="GO" id="GO:0005886">
    <property type="term" value="C:plasma membrane"/>
    <property type="evidence" value="ECO:0007669"/>
    <property type="project" value="TreeGrafter"/>
</dbReference>
<evidence type="ECO:0000256" key="6">
    <source>
        <dbReference type="ARBA" id="ARBA00023136"/>
    </source>
</evidence>
<feature type="transmembrane region" description="Helical" evidence="8">
    <location>
        <begin position="99"/>
        <end position="126"/>
    </location>
</feature>
<keyword evidence="9" id="KW-0732">Signal</keyword>
<dbReference type="InterPro" id="IPR004837">
    <property type="entry name" value="NaCa_Exmemb"/>
</dbReference>
<dbReference type="Proteomes" id="UP000789595">
    <property type="component" value="Unassembled WGS sequence"/>
</dbReference>
<keyword evidence="6 8" id="KW-0472">Membrane</keyword>
<evidence type="ECO:0000313" key="11">
    <source>
        <dbReference type="EMBL" id="CAH0373648.1"/>
    </source>
</evidence>
<keyword evidence="3" id="KW-0813">Transport</keyword>
<feature type="region of interest" description="Disordered" evidence="7">
    <location>
        <begin position="264"/>
        <end position="307"/>
    </location>
</feature>
<feature type="transmembrane region" description="Helical" evidence="8">
    <location>
        <begin position="181"/>
        <end position="199"/>
    </location>
</feature>
<feature type="transmembrane region" description="Helical" evidence="8">
    <location>
        <begin position="75"/>
        <end position="92"/>
    </location>
</feature>
<protein>
    <recommendedName>
        <fullName evidence="10">Sodium/calcium exchanger membrane region domain-containing protein</fullName>
    </recommendedName>
</protein>
<comment type="subcellular location">
    <subcellularLocation>
        <location evidence="1">Membrane</location>
        <topology evidence="1">Multi-pass membrane protein</topology>
    </subcellularLocation>
</comment>